<dbReference type="Gene3D" id="2.60.210.10">
    <property type="entry name" value="Apoptosis, Tumor Necrosis Factor Receptor Associated Protein 2, Chain A"/>
    <property type="match status" value="1"/>
</dbReference>
<evidence type="ECO:0000259" key="1">
    <source>
        <dbReference type="PROSITE" id="PS50144"/>
    </source>
</evidence>
<dbReference type="Proteomes" id="UP000887577">
    <property type="component" value="Unplaced"/>
</dbReference>
<sequence>MEASMNEVICPFDFECKFQKADLIALKESENGLLAGKYFYAFNIPGLQYYIKIYPNGDNEQRRGKTVIFLYVNGSKERKITAEFTLSIESANYSKSINYVYEKYVGWGSTCCKTAEFFDSKNKYFVNGEITIKVKGIFKAKRPLIPIISSPISLQWKIKEEILKAKQNNHLYSKPIKVASFSGVEYCFIICQNEIKDGKPPQTFLYLNIEIGKEKKIKAVCDFSIDSANLNVGLECVFEKSEGLGKSLCLTDDLFDPLRRVL</sequence>
<feature type="domain" description="MATH" evidence="1">
    <location>
        <begin position="13"/>
        <end position="136"/>
    </location>
</feature>
<organism evidence="2 3">
    <name type="scientific">Panagrolaimus superbus</name>
    <dbReference type="NCBI Taxonomy" id="310955"/>
    <lineage>
        <taxon>Eukaryota</taxon>
        <taxon>Metazoa</taxon>
        <taxon>Ecdysozoa</taxon>
        <taxon>Nematoda</taxon>
        <taxon>Chromadorea</taxon>
        <taxon>Rhabditida</taxon>
        <taxon>Tylenchina</taxon>
        <taxon>Panagrolaimomorpha</taxon>
        <taxon>Panagrolaimoidea</taxon>
        <taxon>Panagrolaimidae</taxon>
        <taxon>Panagrolaimus</taxon>
    </lineage>
</organism>
<dbReference type="PROSITE" id="PS50144">
    <property type="entry name" value="MATH"/>
    <property type="match status" value="1"/>
</dbReference>
<keyword evidence="2" id="KW-1185">Reference proteome</keyword>
<reference evidence="3" key="1">
    <citation type="submission" date="2022-11" db="UniProtKB">
        <authorList>
            <consortium name="WormBaseParasite"/>
        </authorList>
    </citation>
    <scope>IDENTIFICATION</scope>
</reference>
<protein>
    <submittedName>
        <fullName evidence="3">MATH domain-containing protein</fullName>
    </submittedName>
</protein>
<dbReference type="InterPro" id="IPR002083">
    <property type="entry name" value="MATH/TRAF_dom"/>
</dbReference>
<dbReference type="AlphaFoldDB" id="A0A914YF63"/>
<evidence type="ECO:0000313" key="3">
    <source>
        <dbReference type="WBParaSite" id="PSU_v2.g17958.t1"/>
    </source>
</evidence>
<accession>A0A914YF63</accession>
<proteinExistence type="predicted"/>
<dbReference type="WBParaSite" id="PSU_v2.g17958.t1">
    <property type="protein sequence ID" value="PSU_v2.g17958.t1"/>
    <property type="gene ID" value="PSU_v2.g17958"/>
</dbReference>
<dbReference type="CDD" id="cd00121">
    <property type="entry name" value="MATH"/>
    <property type="match status" value="1"/>
</dbReference>
<dbReference type="Pfam" id="PF22486">
    <property type="entry name" value="MATH_2"/>
    <property type="match status" value="1"/>
</dbReference>
<dbReference type="InterPro" id="IPR008974">
    <property type="entry name" value="TRAF-like"/>
</dbReference>
<evidence type="ECO:0000313" key="2">
    <source>
        <dbReference type="Proteomes" id="UP000887577"/>
    </source>
</evidence>
<dbReference type="SUPFAM" id="SSF49599">
    <property type="entry name" value="TRAF domain-like"/>
    <property type="match status" value="1"/>
</dbReference>
<name>A0A914YF63_9BILA</name>